<organism evidence="1 2">
    <name type="scientific">Gluconacetobacter tumulisoli</name>
    <dbReference type="NCBI Taxonomy" id="1286189"/>
    <lineage>
        <taxon>Bacteria</taxon>
        <taxon>Pseudomonadati</taxon>
        <taxon>Pseudomonadota</taxon>
        <taxon>Alphaproteobacteria</taxon>
        <taxon>Acetobacterales</taxon>
        <taxon>Acetobacteraceae</taxon>
        <taxon>Gluconacetobacter</taxon>
    </lineage>
</organism>
<comment type="caution">
    <text evidence="1">The sequence shown here is derived from an EMBL/GenBank/DDBJ whole genome shotgun (WGS) entry which is preliminary data.</text>
</comment>
<protein>
    <submittedName>
        <fullName evidence="1">Uncharacterized protein</fullName>
    </submittedName>
</protein>
<dbReference type="AlphaFoldDB" id="A0A7W4PL23"/>
<dbReference type="Proteomes" id="UP000578030">
    <property type="component" value="Unassembled WGS sequence"/>
</dbReference>
<reference evidence="1 2" key="1">
    <citation type="submission" date="2020-04" db="EMBL/GenBank/DDBJ databases">
        <title>Description of novel Gluconacetobacter.</title>
        <authorList>
            <person name="Sombolestani A."/>
        </authorList>
    </citation>
    <scope>NUCLEOTIDE SEQUENCE [LARGE SCALE GENOMIC DNA]</scope>
    <source>
        <strain evidence="1 2">LMG 27802</strain>
    </source>
</reference>
<gene>
    <name evidence="1" type="ORF">HLH28_10900</name>
</gene>
<keyword evidence="2" id="KW-1185">Reference proteome</keyword>
<evidence type="ECO:0000313" key="1">
    <source>
        <dbReference type="EMBL" id="MBB2202072.1"/>
    </source>
</evidence>
<name>A0A7W4PL23_9PROT</name>
<sequence>MPLLFGNVFPEGHKYRDIPWELTDNPVVIVETVEKIRHVLPDAVDVIAGLVDRLDSREIAIQHICRMSTQDASRI</sequence>
<accession>A0A7W4PL23</accession>
<proteinExistence type="predicted"/>
<evidence type="ECO:0000313" key="2">
    <source>
        <dbReference type="Proteomes" id="UP000578030"/>
    </source>
</evidence>
<dbReference type="EMBL" id="JABEQM010000008">
    <property type="protein sequence ID" value="MBB2202072.1"/>
    <property type="molecule type" value="Genomic_DNA"/>
</dbReference>